<organism evidence="1 2">
    <name type="scientific">Fusarium sarcochroum</name>
    <dbReference type="NCBI Taxonomy" id="1208366"/>
    <lineage>
        <taxon>Eukaryota</taxon>
        <taxon>Fungi</taxon>
        <taxon>Dikarya</taxon>
        <taxon>Ascomycota</taxon>
        <taxon>Pezizomycotina</taxon>
        <taxon>Sordariomycetes</taxon>
        <taxon>Hypocreomycetidae</taxon>
        <taxon>Hypocreales</taxon>
        <taxon>Nectriaceae</taxon>
        <taxon>Fusarium</taxon>
        <taxon>Fusarium lateritium species complex</taxon>
    </lineage>
</organism>
<proteinExistence type="predicted"/>
<name>A0A8H4XFD8_9HYPO</name>
<reference evidence="1" key="1">
    <citation type="journal article" date="2020" name="BMC Genomics">
        <title>Correction to: Identification and distribution of gene clusters required for synthesis of sphingolipid metabolism inhibitors in diverse species of the filamentous fungus Fusarium.</title>
        <authorList>
            <person name="Kim H.S."/>
            <person name="Lohmar J.M."/>
            <person name="Busman M."/>
            <person name="Brown D.W."/>
            <person name="Naumann T.A."/>
            <person name="Divon H.H."/>
            <person name="Lysoe E."/>
            <person name="Uhlig S."/>
            <person name="Proctor R.H."/>
        </authorList>
    </citation>
    <scope>NUCLEOTIDE SEQUENCE</scope>
    <source>
        <strain evidence="1">NRRL 20472</strain>
    </source>
</reference>
<reference evidence="1" key="2">
    <citation type="submission" date="2020-05" db="EMBL/GenBank/DDBJ databases">
        <authorList>
            <person name="Kim H.-S."/>
            <person name="Proctor R.H."/>
            <person name="Brown D.W."/>
        </authorList>
    </citation>
    <scope>NUCLEOTIDE SEQUENCE</scope>
    <source>
        <strain evidence="1">NRRL 20472</strain>
    </source>
</reference>
<comment type="caution">
    <text evidence="1">The sequence shown here is derived from an EMBL/GenBank/DDBJ whole genome shotgun (WGS) entry which is preliminary data.</text>
</comment>
<dbReference type="AlphaFoldDB" id="A0A8H4XFD8"/>
<gene>
    <name evidence="1" type="ORF">FSARC_1039</name>
</gene>
<evidence type="ECO:0000313" key="1">
    <source>
        <dbReference type="EMBL" id="KAF4972380.1"/>
    </source>
</evidence>
<dbReference type="Proteomes" id="UP000622797">
    <property type="component" value="Unassembled WGS sequence"/>
</dbReference>
<protein>
    <submittedName>
        <fullName evidence="1">Uncharacterized protein</fullName>
    </submittedName>
</protein>
<dbReference type="OrthoDB" id="4155294at2759"/>
<evidence type="ECO:0000313" key="2">
    <source>
        <dbReference type="Proteomes" id="UP000622797"/>
    </source>
</evidence>
<dbReference type="EMBL" id="JABEXW010000058">
    <property type="protein sequence ID" value="KAF4972380.1"/>
    <property type="molecule type" value="Genomic_DNA"/>
</dbReference>
<keyword evidence="2" id="KW-1185">Reference proteome</keyword>
<sequence>MWLKHTPYERHIKLPFELKVNDEDFHTKLWDVLPDTLSILEGPGNPFWLHFTFSLLGESGFKICQSFDGTRDAFSDQDLRLIARETSEEISKHNPQIKLIELVFTMEKTFVAVCSNFASVHILTPRLPKLIADCPVAYIGEGHAVAFHNEMRPGSFGSEHVLGNIVHKIPCTDAALVELEGDVIFTNEAILDEKQPPRSKKLTRLFGEDPKDKLEWNTVVRFASPSAATVDGVIAAKSVKLHVNPLCVGEPVRCVVYHWAWTGQVENWSFRPDPVKPGEAMSGTALSDENGVVVGLSHHSCGGRWAGFSVMLSASELVRAGYKLA</sequence>
<accession>A0A8H4XFD8</accession>